<dbReference type="Pfam" id="PF20103">
    <property type="entry name" value="DUF6493"/>
    <property type="match status" value="1"/>
</dbReference>
<protein>
    <recommendedName>
        <fullName evidence="6">Virulence plasmid A protein</fullName>
    </recommendedName>
</protein>
<evidence type="ECO:0000259" key="3">
    <source>
        <dbReference type="Pfam" id="PF25149"/>
    </source>
</evidence>
<dbReference type="InterPro" id="IPR056726">
    <property type="entry name" value="DUF7824"/>
</dbReference>
<proteinExistence type="predicted"/>
<name>A0ABR6ZQN8_9BURK</name>
<comment type="caution">
    <text evidence="4">The sequence shown here is derived from an EMBL/GenBank/DDBJ whole genome shotgun (WGS) entry which is preliminary data.</text>
</comment>
<evidence type="ECO:0000259" key="1">
    <source>
        <dbReference type="Pfam" id="PF20103"/>
    </source>
</evidence>
<reference evidence="4 5" key="1">
    <citation type="submission" date="2020-08" db="EMBL/GenBank/DDBJ databases">
        <title>Novel species isolated from subtropical streams in China.</title>
        <authorList>
            <person name="Lu H."/>
        </authorList>
    </citation>
    <scope>NUCLEOTIDE SEQUENCE [LARGE SCALE GENOMIC DNA]</scope>
    <source>
        <strain evidence="4 5">CY18W</strain>
    </source>
</reference>
<dbReference type="InterPro" id="IPR045472">
    <property type="entry name" value="DUF6493"/>
</dbReference>
<feature type="domain" description="DUF7825" evidence="3">
    <location>
        <begin position="733"/>
        <end position="926"/>
    </location>
</feature>
<dbReference type="Pfam" id="PF25148">
    <property type="entry name" value="DUF7824"/>
    <property type="match status" value="1"/>
</dbReference>
<sequence length="930" mass="103172">MAQQKTEAAFVAKTALEEFVVAGNYQGMMDYLRKQDKTQWQQYRGSVMRMNKVMEKSRYTSDMSTSAWRSNVTAQQWQCLRSAIFLCCTTNDVAENSWMFFIKPEELVELWKAYSPSSTENLVANIVVRNPGSFRIIQSLLINGLAERPTHDNYLLGLLSQEVHSDRVPDVAYWIKHDPEILQGPLLQLFDIEGTTDISLAGRDKYTHNPDHTWQQLFLNLCQQGVYSRELLLDKTLGALEKDWIQFRSGWFSRFHDVLAPTVEEMSAFSERYLGLCHSRIPPTVSMALKVLGTLHAAGAISNTALLTALQPLLSSAVKAQVDAALKLLDQIILKDASLMQEAASIAVFGLLHEAADMQKKIISRLGKWGMDAATQEQALQLLPQVATSNRNALMALLGTPAADASKLSAPIHTSQALPTLQPLPSPIAENRALPIISDIDALIEACAYVFENSDDTDCFETVIHALLKLAPFSAEDKKRFAPVLKRAQKLKPSSDNWRNMDKPLARELARLLVFIFEAERLPPISSFAKGRFDVHSVICQRTDDLMDILMQAKSVLPLAAPSHQRGYIDPAILIERTREQHALGLQQPLQEQVLSLLRLAPSNDSNLRQQAASLPDTPYHNALRYALGSQVSIPAKGKDSALYITAARARYPDEDDANLIQLYGDFGPDGAHAARYRFEIEISKNEVCTFYYSHLRTTPKPRAIDQAYLSILRHPQVIEDDGYFHRTESFGGSNESKIRWSASIMPSSLEAVFAEGAHAIANNLDWWEAEWYNKAYLNLLLVPTVPMSSSAIMLLAFALAGKEPGQTAIAIDALVASWLEGRLDAVVLGNAIQGLLATPQVKASRYAQSLGKAARAHVLAPHLAFQLLCIMVTQSPQSPPKDMAMLLELLNELRLELKQDLPASTLTALNEMQIGGKGKALLKALLTGI</sequence>
<evidence type="ECO:0000313" key="4">
    <source>
        <dbReference type="EMBL" id="MBC3917843.1"/>
    </source>
</evidence>
<dbReference type="Proteomes" id="UP000650424">
    <property type="component" value="Unassembled WGS sequence"/>
</dbReference>
<dbReference type="EMBL" id="JACOGF010000004">
    <property type="protein sequence ID" value="MBC3917843.1"/>
    <property type="molecule type" value="Genomic_DNA"/>
</dbReference>
<accession>A0ABR6ZQN8</accession>
<dbReference type="Pfam" id="PF25149">
    <property type="entry name" value="DUF7825"/>
    <property type="match status" value="1"/>
</dbReference>
<feature type="domain" description="DUF7824" evidence="2">
    <location>
        <begin position="430"/>
        <end position="655"/>
    </location>
</feature>
<organism evidence="4 5">
    <name type="scientific">Undibacterium hunanense</name>
    <dbReference type="NCBI Taxonomy" id="2762292"/>
    <lineage>
        <taxon>Bacteria</taxon>
        <taxon>Pseudomonadati</taxon>
        <taxon>Pseudomonadota</taxon>
        <taxon>Betaproteobacteria</taxon>
        <taxon>Burkholderiales</taxon>
        <taxon>Oxalobacteraceae</taxon>
        <taxon>Undibacterium</taxon>
    </lineage>
</organism>
<evidence type="ECO:0000259" key="2">
    <source>
        <dbReference type="Pfam" id="PF25148"/>
    </source>
</evidence>
<gene>
    <name evidence="4" type="ORF">H8L32_10195</name>
</gene>
<feature type="domain" description="DUF6493" evidence="1">
    <location>
        <begin position="13"/>
        <end position="320"/>
    </location>
</feature>
<dbReference type="InterPro" id="IPR056727">
    <property type="entry name" value="DUF7825"/>
</dbReference>
<evidence type="ECO:0000313" key="5">
    <source>
        <dbReference type="Proteomes" id="UP000650424"/>
    </source>
</evidence>
<evidence type="ECO:0008006" key="6">
    <source>
        <dbReference type="Google" id="ProtNLM"/>
    </source>
</evidence>
<keyword evidence="5" id="KW-1185">Reference proteome</keyword>
<dbReference type="RefSeq" id="WP_186947078.1">
    <property type="nucleotide sequence ID" value="NZ_JACOGF010000004.1"/>
</dbReference>